<feature type="domain" description="NADPH-dependent FMN reductase-like" evidence="7">
    <location>
        <begin position="17"/>
        <end position="150"/>
    </location>
</feature>
<organism evidence="8 9">
    <name type="scientific">Salinicoccus bachuensis</name>
    <dbReference type="NCBI Taxonomy" id="3136731"/>
    <lineage>
        <taxon>Bacteria</taxon>
        <taxon>Bacillati</taxon>
        <taxon>Bacillota</taxon>
        <taxon>Bacilli</taxon>
        <taxon>Bacillales</taxon>
        <taxon>Staphylococcaceae</taxon>
        <taxon>Salinicoccus</taxon>
    </lineage>
</organism>
<evidence type="ECO:0000256" key="2">
    <source>
        <dbReference type="ARBA" id="ARBA00016393"/>
    </source>
</evidence>
<reference evidence="9" key="1">
    <citation type="submission" date="2023-10" db="EMBL/GenBank/DDBJ databases">
        <title>Genome analysis and identification of Salinococcus sp. Bachu38 nov., a PGPR from the rhizosphere of Tamarix.</title>
        <authorList>
            <person name="Liang Z."/>
            <person name="Zhang X."/>
            <person name="Jia J."/>
            <person name="Chen X."/>
            <person name="Wang Y."/>
            <person name="Wang Q."/>
            <person name="Wang R."/>
        </authorList>
    </citation>
    <scope>NUCLEOTIDE SEQUENCE [LARGE SCALE GENOMIC DNA]</scope>
    <source>
        <strain evidence="9">Bachu38</strain>
    </source>
</reference>
<evidence type="ECO:0000256" key="1">
    <source>
        <dbReference type="ARBA" id="ARBA00011881"/>
    </source>
</evidence>
<keyword evidence="4" id="KW-0288">FMN</keyword>
<gene>
    <name evidence="8" type="ORF">RQP18_03380</name>
</gene>
<dbReference type="InterPro" id="IPR051796">
    <property type="entry name" value="ISF_SsuE-like"/>
</dbReference>
<dbReference type="Pfam" id="PF03358">
    <property type="entry name" value="FMN_red"/>
    <property type="match status" value="1"/>
</dbReference>
<sequence length="206" mass="22672">MKLKAVFLNATLKYGEDASNTEALAREVFNIYHEHDVETESIRLTDYNIRYGIADDMGEGDEFPQILEKVKAADIVLIGSPVWLGEKSSVATLIIERLYGSASLTNDKGQSIFYNKVGGAIVTGNEDGAKHAAQSILYSLAHNGFTIPPNVDTYWVGDAGPGPSYMEAGQDNEFTKSHVRMLAYNTMHLARIFKEHPIPAEGNTME</sequence>
<accession>A0ABZ3CM36</accession>
<dbReference type="SUPFAM" id="SSF52218">
    <property type="entry name" value="Flavoproteins"/>
    <property type="match status" value="1"/>
</dbReference>
<evidence type="ECO:0000256" key="6">
    <source>
        <dbReference type="ARBA" id="ARBA00032807"/>
    </source>
</evidence>
<evidence type="ECO:0000259" key="7">
    <source>
        <dbReference type="Pfam" id="PF03358"/>
    </source>
</evidence>
<name>A0ABZ3CM36_9STAP</name>
<dbReference type="PANTHER" id="PTHR43278">
    <property type="entry name" value="NAD(P)H-DEPENDENT FMN-CONTAINING OXIDOREDUCTASE YWQN-RELATED"/>
    <property type="match status" value="1"/>
</dbReference>
<dbReference type="Gene3D" id="3.40.50.360">
    <property type="match status" value="1"/>
</dbReference>
<evidence type="ECO:0000313" key="8">
    <source>
        <dbReference type="EMBL" id="WZX30238.1"/>
    </source>
</evidence>
<evidence type="ECO:0000256" key="3">
    <source>
        <dbReference type="ARBA" id="ARBA00022630"/>
    </source>
</evidence>
<dbReference type="InterPro" id="IPR005025">
    <property type="entry name" value="FMN_Rdtase-like_dom"/>
</dbReference>
<dbReference type="PANTHER" id="PTHR43278:SF4">
    <property type="entry name" value="NAD(P)H-DEPENDENT FMN-CONTAINING OXIDOREDUCTASE YWQN-RELATED"/>
    <property type="match status" value="1"/>
</dbReference>
<protein>
    <recommendedName>
        <fullName evidence="2">FMN-dependent NADPH-azoreductase</fullName>
    </recommendedName>
    <alternativeName>
        <fullName evidence="6">NADPH-dependent flavo-azoreductase</fullName>
    </alternativeName>
    <alternativeName>
        <fullName evidence="5">NADPH-flavin azoreductase</fullName>
    </alternativeName>
</protein>
<dbReference type="Proteomes" id="UP001455384">
    <property type="component" value="Chromosome"/>
</dbReference>
<dbReference type="EMBL" id="CP138333">
    <property type="protein sequence ID" value="WZX30238.1"/>
    <property type="molecule type" value="Genomic_DNA"/>
</dbReference>
<keyword evidence="9" id="KW-1185">Reference proteome</keyword>
<proteinExistence type="predicted"/>
<comment type="subunit">
    <text evidence="1">Homotetramer.</text>
</comment>
<evidence type="ECO:0000313" key="9">
    <source>
        <dbReference type="Proteomes" id="UP001455384"/>
    </source>
</evidence>
<dbReference type="InterPro" id="IPR029039">
    <property type="entry name" value="Flavoprotein-like_sf"/>
</dbReference>
<evidence type="ECO:0000256" key="5">
    <source>
        <dbReference type="ARBA" id="ARBA00031831"/>
    </source>
</evidence>
<evidence type="ECO:0000256" key="4">
    <source>
        <dbReference type="ARBA" id="ARBA00022643"/>
    </source>
</evidence>
<keyword evidence="3" id="KW-0285">Flavoprotein</keyword>
<dbReference type="RefSeq" id="WP_342388757.1">
    <property type="nucleotide sequence ID" value="NZ_CP138333.2"/>
</dbReference>